<evidence type="ECO:0000313" key="14">
    <source>
        <dbReference type="Proteomes" id="UP000654075"/>
    </source>
</evidence>
<feature type="domain" description="Branched-chain alpha-ketoacid dehydrogenase kinase/Pyruvate dehydrogenase kinase N-terminal" evidence="12">
    <location>
        <begin position="454"/>
        <end position="604"/>
    </location>
</feature>
<comment type="similarity">
    <text evidence="2">Belongs to the prefoldin subunit beta family.</text>
</comment>
<dbReference type="EC" id="2.7.11.-" evidence="9"/>
<keyword evidence="14" id="KW-1185">Reference proteome</keyword>
<evidence type="ECO:0000259" key="12">
    <source>
        <dbReference type="Pfam" id="PF10436"/>
    </source>
</evidence>
<dbReference type="GO" id="GO:0006457">
    <property type="term" value="P:protein folding"/>
    <property type="evidence" value="ECO:0007669"/>
    <property type="project" value="InterPro"/>
</dbReference>
<dbReference type="EMBL" id="CAJNNV010025259">
    <property type="protein sequence ID" value="CAE8613441.1"/>
    <property type="molecule type" value="Genomic_DNA"/>
</dbReference>
<dbReference type="SMART" id="SM00028">
    <property type="entry name" value="TPR"/>
    <property type="match status" value="2"/>
</dbReference>
<dbReference type="GO" id="GO:0016272">
    <property type="term" value="C:prefoldin complex"/>
    <property type="evidence" value="ECO:0007669"/>
    <property type="project" value="InterPro"/>
</dbReference>
<evidence type="ECO:0000256" key="9">
    <source>
        <dbReference type="RuleBase" id="RU366032"/>
    </source>
</evidence>
<accession>A0A813FGY0</accession>
<keyword evidence="4 9" id="KW-0547">Nucleotide-binding</keyword>
<evidence type="ECO:0000256" key="3">
    <source>
        <dbReference type="ARBA" id="ARBA00022679"/>
    </source>
</evidence>
<dbReference type="InterPro" id="IPR009053">
    <property type="entry name" value="Prefoldin"/>
</dbReference>
<organism evidence="13 14">
    <name type="scientific">Polarella glacialis</name>
    <name type="common">Dinoflagellate</name>
    <dbReference type="NCBI Taxonomy" id="89957"/>
    <lineage>
        <taxon>Eukaryota</taxon>
        <taxon>Sar</taxon>
        <taxon>Alveolata</taxon>
        <taxon>Dinophyceae</taxon>
        <taxon>Suessiales</taxon>
        <taxon>Suessiaceae</taxon>
        <taxon>Polarella</taxon>
    </lineage>
</organism>
<dbReference type="Gene3D" id="3.30.565.10">
    <property type="entry name" value="Histidine kinase-like ATPase, C-terminal domain"/>
    <property type="match status" value="1"/>
</dbReference>
<dbReference type="InterPro" id="IPR036890">
    <property type="entry name" value="HATPase_C_sf"/>
</dbReference>
<feature type="region of interest" description="Disordered" evidence="11">
    <location>
        <begin position="1"/>
        <end position="20"/>
    </location>
</feature>
<keyword evidence="3 9" id="KW-0808">Transferase</keyword>
<dbReference type="SUPFAM" id="SSF46579">
    <property type="entry name" value="Prefoldin"/>
    <property type="match status" value="1"/>
</dbReference>
<comment type="catalytic activity">
    <reaction evidence="8">
        <text>L-seryl-[pyruvate dehydrogenase E1 alpha subunit] + ATP = O-phospho-L-seryl-[pyruvate dehydrogenase E1 alpha subunit] + ADP + H(+)</text>
        <dbReference type="Rhea" id="RHEA:23052"/>
        <dbReference type="Rhea" id="RHEA-COMP:13689"/>
        <dbReference type="Rhea" id="RHEA-COMP:13690"/>
        <dbReference type="ChEBI" id="CHEBI:15378"/>
        <dbReference type="ChEBI" id="CHEBI:29999"/>
        <dbReference type="ChEBI" id="CHEBI:30616"/>
        <dbReference type="ChEBI" id="CHEBI:83421"/>
        <dbReference type="ChEBI" id="CHEBI:456216"/>
        <dbReference type="EC" id="2.7.11.2"/>
    </reaction>
</comment>
<dbReference type="InterPro" id="IPR018955">
    <property type="entry name" value="BCDHK/PDK_N"/>
</dbReference>
<comment type="caution">
    <text evidence="13">The sequence shown here is derived from an EMBL/GenBank/DDBJ whole genome shotgun (WGS) entry which is preliminary data.</text>
</comment>
<sequence length="797" mass="89450">MTTLTTVGERLAKAQEGGDPEEIRAALLDAKAAGADPEQIDQALAEVDRSVAASASGDAAPSVGSGGYPGGDEAAELRSRAESFKKKGNDRLKDGTKSAAREALEFFTMGLEVRCSDTVLNSQLFGNRAHTRMMLRQFVEAVDDCRKALELDSKNIKNYFRAAKASMHLDLCRNGMDFCEEGLKHAPNDPELMKLRDGCAEKLNALQLRRAERASSSSGMPSEFNADEAMAVQERVTGLNEQIETLKHSIGNKQRMRVRLMLTQKSVEETPPETRLYKSVGRGFVVGERASMEENIKATIEALEQELPKLMKTHEELEKRKENAEKELREMVSSFKQQARFVFRVRYVAPLARIFLNSAVDASKAAADWSEDGDGQSVLDIEAESQPADQKRFMSIRSLTSVLEFKSGQSTLATPRLDLYVGRQPRLKYGELRLDAFLEAEVTHFAVMPRKQMTLQDLLRSSRSLPTAARLLYRELPQRLASRVRQIEEIPGWKDDEDLLDLHARYSQSFRELRLIEGVSDDLTEFTEVVRRMKHRQRPALKLIGQWLARHRHSQENLDHEVWSNWLNQFLHSRITTELLTSQYLTIVHQLEEGRWHGQVTGIVEPQCDPAAVCAEASRMAQEYCLAHLGQRPDIKIEVRSKMSASFSYIPFYLSYILVEVLKDSCEATARSFSMSSVGLEADAKPIQIVICSDNNRVAIRVRDVAGEDLLGGERGFDGNNRVWNYFHAGAKLAHLFQVTDLHSPTSGYGLGLPLARLYAEYLGGSLSIQCLPGYGMDFHLFLPRIETAPCRGSMDL</sequence>
<dbReference type="InterPro" id="IPR011990">
    <property type="entry name" value="TPR-like_helical_dom_sf"/>
</dbReference>
<dbReference type="AlphaFoldDB" id="A0A813FGY0"/>
<feature type="coiled-coil region" evidence="10">
    <location>
        <begin position="293"/>
        <end position="334"/>
    </location>
</feature>
<dbReference type="PANTHER" id="PTHR11947">
    <property type="entry name" value="PYRUVATE DEHYDROGENASE KINASE"/>
    <property type="match status" value="1"/>
</dbReference>
<evidence type="ECO:0000256" key="2">
    <source>
        <dbReference type="ARBA" id="ARBA00008045"/>
    </source>
</evidence>
<dbReference type="Gene3D" id="1.20.140.20">
    <property type="entry name" value="Alpha-ketoacid/pyruvate dehydrogenase kinase, N-terminal domain"/>
    <property type="match status" value="1"/>
</dbReference>
<evidence type="ECO:0000256" key="6">
    <source>
        <dbReference type="ARBA" id="ARBA00022840"/>
    </source>
</evidence>
<dbReference type="OrthoDB" id="420195at2759"/>
<evidence type="ECO:0000256" key="11">
    <source>
        <dbReference type="SAM" id="MobiDB-lite"/>
    </source>
</evidence>
<keyword evidence="6 9" id="KW-0067">ATP-binding</keyword>
<dbReference type="Gene3D" id="1.25.40.10">
    <property type="entry name" value="Tetratricopeptide repeat domain"/>
    <property type="match status" value="1"/>
</dbReference>
<dbReference type="InterPro" id="IPR002777">
    <property type="entry name" value="PFD_beta-like"/>
</dbReference>
<dbReference type="InterPro" id="IPR039028">
    <property type="entry name" value="BCKD/PDK"/>
</dbReference>
<evidence type="ECO:0000256" key="10">
    <source>
        <dbReference type="SAM" id="Coils"/>
    </source>
</evidence>
<reference evidence="13" key="1">
    <citation type="submission" date="2021-02" db="EMBL/GenBank/DDBJ databases">
        <authorList>
            <person name="Dougan E. K."/>
            <person name="Rhodes N."/>
            <person name="Thang M."/>
            <person name="Chan C."/>
        </authorList>
    </citation>
    <scope>NUCLEOTIDE SEQUENCE</scope>
</reference>
<evidence type="ECO:0000256" key="8">
    <source>
        <dbReference type="ARBA" id="ARBA00048201"/>
    </source>
</evidence>
<evidence type="ECO:0000313" key="13">
    <source>
        <dbReference type="EMBL" id="CAE8613441.1"/>
    </source>
</evidence>
<name>A0A813FGY0_POLGL</name>
<dbReference type="Proteomes" id="UP000654075">
    <property type="component" value="Unassembled WGS sequence"/>
</dbReference>
<feature type="region of interest" description="Disordered" evidence="11">
    <location>
        <begin position="51"/>
        <end position="78"/>
    </location>
</feature>
<dbReference type="SUPFAM" id="SSF55874">
    <property type="entry name" value="ATPase domain of HSP90 chaperone/DNA topoisomerase II/histidine kinase"/>
    <property type="match status" value="1"/>
</dbReference>
<dbReference type="GO" id="GO:0051082">
    <property type="term" value="F:unfolded protein binding"/>
    <property type="evidence" value="ECO:0007669"/>
    <property type="project" value="InterPro"/>
</dbReference>
<dbReference type="InterPro" id="IPR036784">
    <property type="entry name" value="AK/P_DHK_N_sf"/>
</dbReference>
<comment type="similarity">
    <text evidence="1 9">Belongs to the PDK/BCKDK protein kinase family.</text>
</comment>
<gene>
    <name evidence="13" type="ORF">PGLA1383_LOCUS31209</name>
</gene>
<dbReference type="Pfam" id="PF01920">
    <property type="entry name" value="Prefoldin_2"/>
    <property type="match status" value="1"/>
</dbReference>
<evidence type="ECO:0000256" key="5">
    <source>
        <dbReference type="ARBA" id="ARBA00022777"/>
    </source>
</evidence>
<dbReference type="PANTHER" id="PTHR11947:SF3">
    <property type="entry name" value="[PYRUVATE DEHYDROGENASE (ACETYL-TRANSFERRING)] KINASE, MITOCHONDRIAL"/>
    <property type="match status" value="1"/>
</dbReference>
<dbReference type="SUPFAM" id="SSF69012">
    <property type="entry name" value="alpha-ketoacid dehydrogenase kinase, N-terminal domain"/>
    <property type="match status" value="1"/>
</dbReference>
<comment type="subcellular location">
    <subcellularLocation>
        <location evidence="9">Mitochondrion matrix</location>
    </subcellularLocation>
</comment>
<protein>
    <recommendedName>
        <fullName evidence="9">Protein-serine/threonine kinase</fullName>
        <ecNumber evidence="9">2.7.11.-</ecNumber>
    </recommendedName>
</protein>
<evidence type="ECO:0000256" key="7">
    <source>
        <dbReference type="ARBA" id="ARBA00023128"/>
    </source>
</evidence>
<dbReference type="SUPFAM" id="SSF48452">
    <property type="entry name" value="TPR-like"/>
    <property type="match status" value="1"/>
</dbReference>
<dbReference type="Gene3D" id="1.10.287.370">
    <property type="match status" value="1"/>
</dbReference>
<keyword evidence="7 9" id="KW-0496">Mitochondrion</keyword>
<keyword evidence="10" id="KW-0175">Coiled coil</keyword>
<dbReference type="GO" id="GO:0010906">
    <property type="term" value="P:regulation of glucose metabolic process"/>
    <property type="evidence" value="ECO:0007669"/>
    <property type="project" value="TreeGrafter"/>
</dbReference>
<evidence type="ECO:0000256" key="1">
    <source>
        <dbReference type="ARBA" id="ARBA00006155"/>
    </source>
</evidence>
<dbReference type="GO" id="GO:0004740">
    <property type="term" value="F:pyruvate dehydrogenase (acetyl-transferring) kinase activity"/>
    <property type="evidence" value="ECO:0007669"/>
    <property type="project" value="UniProtKB-EC"/>
</dbReference>
<evidence type="ECO:0000256" key="4">
    <source>
        <dbReference type="ARBA" id="ARBA00022741"/>
    </source>
</evidence>
<keyword evidence="5 9" id="KW-0418">Kinase</keyword>
<dbReference type="InterPro" id="IPR019734">
    <property type="entry name" value="TPR_rpt"/>
</dbReference>
<dbReference type="Pfam" id="PF10436">
    <property type="entry name" value="BCDHK_Adom3"/>
    <property type="match status" value="1"/>
</dbReference>
<dbReference type="GO" id="GO:0005759">
    <property type="term" value="C:mitochondrial matrix"/>
    <property type="evidence" value="ECO:0007669"/>
    <property type="project" value="UniProtKB-SubCell"/>
</dbReference>
<dbReference type="GO" id="GO:0005524">
    <property type="term" value="F:ATP binding"/>
    <property type="evidence" value="ECO:0007669"/>
    <property type="project" value="UniProtKB-UniRule"/>
</dbReference>
<proteinExistence type="inferred from homology"/>